<dbReference type="PANTHER" id="PTHR39555:SF1">
    <property type="entry name" value="TYPE IV PILUS INNER MEMBRANE COMPONENT PILO"/>
    <property type="match status" value="1"/>
</dbReference>
<keyword evidence="1" id="KW-0175">Coiled coil</keyword>
<reference evidence="3 4" key="1">
    <citation type="submission" date="2017-06" db="EMBL/GenBank/DDBJ databases">
        <title>Draft Genome Sequence of Natranaerobius trueperi halophilic, alkalithermophilic bacteria from soda lakes.</title>
        <authorList>
            <person name="Zhao B."/>
        </authorList>
    </citation>
    <scope>NUCLEOTIDE SEQUENCE [LARGE SCALE GENOMIC DNA]</scope>
    <source>
        <strain evidence="3 4">DSM 18760</strain>
    </source>
</reference>
<dbReference type="PANTHER" id="PTHR39555">
    <property type="entry name" value="FIMBRIAL ASSEMBLY PROTEIN PILO-LIKE PROTEIN-RELATED"/>
    <property type="match status" value="1"/>
</dbReference>
<accession>A0A226BYP2</accession>
<dbReference type="InterPro" id="IPR014717">
    <property type="entry name" value="Transl_elong_EF1B/ribsomal_bS6"/>
</dbReference>
<name>A0A226BYP2_9FIRM</name>
<dbReference type="Pfam" id="PF04350">
    <property type="entry name" value="PilO"/>
    <property type="match status" value="1"/>
</dbReference>
<dbReference type="Proteomes" id="UP000214588">
    <property type="component" value="Unassembled WGS sequence"/>
</dbReference>
<gene>
    <name evidence="3" type="ORF">CDO51_05660</name>
</gene>
<protein>
    <recommendedName>
        <fullName evidence="5">Pilus assembly protein PilO</fullName>
    </recommendedName>
</protein>
<comment type="caution">
    <text evidence="3">The sequence shown here is derived from an EMBL/GenBank/DDBJ whole genome shotgun (WGS) entry which is preliminary data.</text>
</comment>
<evidence type="ECO:0000313" key="3">
    <source>
        <dbReference type="EMBL" id="OWZ84045.1"/>
    </source>
</evidence>
<keyword evidence="2" id="KW-0812">Transmembrane</keyword>
<organism evidence="3 4">
    <name type="scientific">Natranaerobius trueperi</name>
    <dbReference type="NCBI Taxonomy" id="759412"/>
    <lineage>
        <taxon>Bacteria</taxon>
        <taxon>Bacillati</taxon>
        <taxon>Bacillota</taxon>
        <taxon>Clostridia</taxon>
        <taxon>Natranaerobiales</taxon>
        <taxon>Natranaerobiaceae</taxon>
        <taxon>Natranaerobius</taxon>
    </lineage>
</organism>
<dbReference type="RefSeq" id="WP_089023335.1">
    <property type="nucleotide sequence ID" value="NZ_NIQC01000009.1"/>
</dbReference>
<evidence type="ECO:0000256" key="2">
    <source>
        <dbReference type="SAM" id="Phobius"/>
    </source>
</evidence>
<evidence type="ECO:0000313" key="4">
    <source>
        <dbReference type="Proteomes" id="UP000214588"/>
    </source>
</evidence>
<feature type="coiled-coil region" evidence="1">
    <location>
        <begin position="34"/>
        <end position="68"/>
    </location>
</feature>
<proteinExistence type="predicted"/>
<dbReference type="InterPro" id="IPR007445">
    <property type="entry name" value="PilO"/>
</dbReference>
<dbReference type="AlphaFoldDB" id="A0A226BYP2"/>
<dbReference type="GO" id="GO:0043683">
    <property type="term" value="P:type IV pilus assembly"/>
    <property type="evidence" value="ECO:0007669"/>
    <property type="project" value="InterPro"/>
</dbReference>
<evidence type="ECO:0008006" key="5">
    <source>
        <dbReference type="Google" id="ProtNLM"/>
    </source>
</evidence>
<keyword evidence="2" id="KW-0472">Membrane</keyword>
<evidence type="ECO:0000256" key="1">
    <source>
        <dbReference type="SAM" id="Coils"/>
    </source>
</evidence>
<dbReference type="GO" id="GO:0043107">
    <property type="term" value="P:type IV pilus-dependent motility"/>
    <property type="evidence" value="ECO:0007669"/>
    <property type="project" value="InterPro"/>
</dbReference>
<keyword evidence="2" id="KW-1133">Transmembrane helix</keyword>
<dbReference type="EMBL" id="NIQC01000009">
    <property type="protein sequence ID" value="OWZ84045.1"/>
    <property type="molecule type" value="Genomic_DNA"/>
</dbReference>
<sequence length="208" mass="24702">MIEKFVQKLTKRERVIILLTFLVILFAIFWHILFQPLQQEIQEKKSEIEKYNNDIKVLKINKKDLQNFDQDQNIEILSNLIPGKKELEYTIDQIFSILEQYNLKLDFFEFETNEMDDCISSVDIKGHVEGEYRDIYNVLEEIQGFKRHINIRSIHIRNLNNFNSTNVGEILSVNLHLETYFDGYNLLPENKLTSEDDIGKINPFTGRK</sequence>
<dbReference type="Gene3D" id="3.30.70.60">
    <property type="match status" value="1"/>
</dbReference>
<feature type="transmembrane region" description="Helical" evidence="2">
    <location>
        <begin position="15"/>
        <end position="34"/>
    </location>
</feature>
<keyword evidence="4" id="KW-1185">Reference proteome</keyword>